<gene>
    <name evidence="1" type="ORF">G2W53_031991</name>
</gene>
<evidence type="ECO:0000313" key="1">
    <source>
        <dbReference type="EMBL" id="KAF7811015.1"/>
    </source>
</evidence>
<dbReference type="AlphaFoldDB" id="A0A834SVE3"/>
<name>A0A834SVE3_9FABA</name>
<dbReference type="EMBL" id="JAAIUW010000010">
    <property type="protein sequence ID" value="KAF7811015.1"/>
    <property type="molecule type" value="Genomic_DNA"/>
</dbReference>
<comment type="caution">
    <text evidence="1">The sequence shown here is derived from an EMBL/GenBank/DDBJ whole genome shotgun (WGS) entry which is preliminary data.</text>
</comment>
<protein>
    <submittedName>
        <fullName evidence="1">Uncharacterized protein</fullName>
    </submittedName>
</protein>
<evidence type="ECO:0000313" key="2">
    <source>
        <dbReference type="Proteomes" id="UP000634136"/>
    </source>
</evidence>
<dbReference type="Proteomes" id="UP000634136">
    <property type="component" value="Unassembled WGS sequence"/>
</dbReference>
<organism evidence="1 2">
    <name type="scientific">Senna tora</name>
    <dbReference type="NCBI Taxonomy" id="362788"/>
    <lineage>
        <taxon>Eukaryota</taxon>
        <taxon>Viridiplantae</taxon>
        <taxon>Streptophyta</taxon>
        <taxon>Embryophyta</taxon>
        <taxon>Tracheophyta</taxon>
        <taxon>Spermatophyta</taxon>
        <taxon>Magnoliopsida</taxon>
        <taxon>eudicotyledons</taxon>
        <taxon>Gunneridae</taxon>
        <taxon>Pentapetalae</taxon>
        <taxon>rosids</taxon>
        <taxon>fabids</taxon>
        <taxon>Fabales</taxon>
        <taxon>Fabaceae</taxon>
        <taxon>Caesalpinioideae</taxon>
        <taxon>Cassia clade</taxon>
        <taxon>Senna</taxon>
    </lineage>
</organism>
<accession>A0A834SVE3</accession>
<proteinExistence type="predicted"/>
<reference evidence="1" key="1">
    <citation type="submission" date="2020-09" db="EMBL/GenBank/DDBJ databases">
        <title>Genome-Enabled Discovery of Anthraquinone Biosynthesis in Senna tora.</title>
        <authorList>
            <person name="Kang S.-H."/>
            <person name="Pandey R.P."/>
            <person name="Lee C.-M."/>
            <person name="Sim J.-S."/>
            <person name="Jeong J.-T."/>
            <person name="Choi B.-S."/>
            <person name="Jung M."/>
            <person name="Ginzburg D."/>
            <person name="Zhao K."/>
            <person name="Won S.Y."/>
            <person name="Oh T.-J."/>
            <person name="Yu Y."/>
            <person name="Kim N.-H."/>
            <person name="Lee O.R."/>
            <person name="Lee T.-H."/>
            <person name="Bashyal P."/>
            <person name="Kim T.-S."/>
            <person name="Lee W.-H."/>
            <person name="Kawkins C."/>
            <person name="Kim C.-K."/>
            <person name="Kim J.S."/>
            <person name="Ahn B.O."/>
            <person name="Rhee S.Y."/>
            <person name="Sohng J.K."/>
        </authorList>
    </citation>
    <scope>NUCLEOTIDE SEQUENCE</scope>
    <source>
        <tissue evidence="1">Leaf</tissue>
    </source>
</reference>
<sequence>MARKATEEELRLIDDSPWVDNAIHVK</sequence>
<keyword evidence="2" id="KW-1185">Reference proteome</keyword>